<proteinExistence type="predicted"/>
<feature type="region of interest" description="Disordered" evidence="1">
    <location>
        <begin position="1"/>
        <end position="62"/>
    </location>
</feature>
<feature type="compositionally biased region" description="Basic and acidic residues" evidence="1">
    <location>
        <begin position="24"/>
        <end position="36"/>
    </location>
</feature>
<evidence type="ECO:0000313" key="2">
    <source>
        <dbReference type="EMBL" id="KAF2831867.1"/>
    </source>
</evidence>
<sequence>MAGPPSNKTTPQKETQKWLSNQDKGSKVDAKGEDQRLASSSSSSSAISSTNAVVGANDTQDQASTFLPLQDRPRIQSNFPPPSPGPNPLAHMPKAIDSIYNTHYDPTARDRAFNTAIDEHLRAKNDIRMERELAEAVAALGVTDDDLIEGIDSPVADNDTSVAAEGGVAIVNTSSHPRDAVADQASSSQDPPARRRMTPLELAIKVNNLLMAFREIPDIPSACYTLSISRAVDVIGSDEFAVAETRAVLRKGTFFAKNAKKVGLPMAVMRWLGGC</sequence>
<feature type="compositionally biased region" description="Polar residues" evidence="1">
    <location>
        <begin position="1"/>
        <end position="23"/>
    </location>
</feature>
<feature type="compositionally biased region" description="Low complexity" evidence="1">
    <location>
        <begin position="38"/>
        <end position="49"/>
    </location>
</feature>
<reference evidence="2" key="1">
    <citation type="journal article" date="2020" name="Stud. Mycol.">
        <title>101 Dothideomycetes genomes: a test case for predicting lifestyles and emergence of pathogens.</title>
        <authorList>
            <person name="Haridas S."/>
            <person name="Albert R."/>
            <person name="Binder M."/>
            <person name="Bloem J."/>
            <person name="Labutti K."/>
            <person name="Salamov A."/>
            <person name="Andreopoulos B."/>
            <person name="Baker S."/>
            <person name="Barry K."/>
            <person name="Bills G."/>
            <person name="Bluhm B."/>
            <person name="Cannon C."/>
            <person name="Castanera R."/>
            <person name="Culley D."/>
            <person name="Daum C."/>
            <person name="Ezra D."/>
            <person name="Gonzalez J."/>
            <person name="Henrissat B."/>
            <person name="Kuo A."/>
            <person name="Liang C."/>
            <person name="Lipzen A."/>
            <person name="Lutzoni F."/>
            <person name="Magnuson J."/>
            <person name="Mondo S."/>
            <person name="Nolan M."/>
            <person name="Ohm R."/>
            <person name="Pangilinan J."/>
            <person name="Park H.-J."/>
            <person name="Ramirez L."/>
            <person name="Alfaro M."/>
            <person name="Sun H."/>
            <person name="Tritt A."/>
            <person name="Yoshinaga Y."/>
            <person name="Zwiers L.-H."/>
            <person name="Turgeon B."/>
            <person name="Goodwin S."/>
            <person name="Spatafora J."/>
            <person name="Crous P."/>
            <person name="Grigoriev I."/>
        </authorList>
    </citation>
    <scope>NUCLEOTIDE SEQUENCE</scope>
    <source>
        <strain evidence="2">CBS 113818</strain>
    </source>
</reference>
<protein>
    <submittedName>
        <fullName evidence="2">Uncharacterized protein</fullName>
    </submittedName>
</protein>
<keyword evidence="3" id="KW-1185">Reference proteome</keyword>
<evidence type="ECO:0000313" key="3">
    <source>
        <dbReference type="Proteomes" id="UP000799424"/>
    </source>
</evidence>
<dbReference type="AlphaFoldDB" id="A0A6A7AGS1"/>
<evidence type="ECO:0000256" key="1">
    <source>
        <dbReference type="SAM" id="MobiDB-lite"/>
    </source>
</evidence>
<name>A0A6A7AGS1_9PLEO</name>
<accession>A0A6A7AGS1</accession>
<gene>
    <name evidence="2" type="ORF">CC86DRAFT_82429</name>
</gene>
<feature type="region of interest" description="Disordered" evidence="1">
    <location>
        <begin position="173"/>
        <end position="196"/>
    </location>
</feature>
<organism evidence="2 3">
    <name type="scientific">Ophiobolus disseminans</name>
    <dbReference type="NCBI Taxonomy" id="1469910"/>
    <lineage>
        <taxon>Eukaryota</taxon>
        <taxon>Fungi</taxon>
        <taxon>Dikarya</taxon>
        <taxon>Ascomycota</taxon>
        <taxon>Pezizomycotina</taxon>
        <taxon>Dothideomycetes</taxon>
        <taxon>Pleosporomycetidae</taxon>
        <taxon>Pleosporales</taxon>
        <taxon>Pleosporineae</taxon>
        <taxon>Phaeosphaeriaceae</taxon>
        <taxon>Ophiobolus</taxon>
    </lineage>
</organism>
<dbReference type="EMBL" id="MU006217">
    <property type="protein sequence ID" value="KAF2831867.1"/>
    <property type="molecule type" value="Genomic_DNA"/>
</dbReference>
<dbReference type="Proteomes" id="UP000799424">
    <property type="component" value="Unassembled WGS sequence"/>
</dbReference>